<dbReference type="InterPro" id="IPR049726">
    <property type="entry name" value="TtfA-like_core"/>
</dbReference>
<accession>A0A0F6WRP8</accession>
<feature type="compositionally biased region" description="Basic and acidic residues" evidence="1">
    <location>
        <begin position="140"/>
        <end position="149"/>
    </location>
</feature>
<dbReference type="RefSeq" id="WP_003862844.1">
    <property type="nucleotide sequence ID" value="NZ_CP011309.1"/>
</dbReference>
<feature type="compositionally biased region" description="Acidic residues" evidence="1">
    <location>
        <begin position="46"/>
        <end position="68"/>
    </location>
</feature>
<dbReference type="EMBL" id="CP011309">
    <property type="protein sequence ID" value="AKF28536.1"/>
    <property type="molecule type" value="Genomic_DNA"/>
</dbReference>
<name>A0A0F6WRP8_9CORY</name>
<proteinExistence type="predicted"/>
<protein>
    <submittedName>
        <fullName evidence="2">Uncharacterized protein</fullName>
    </submittedName>
</protein>
<feature type="compositionally biased region" description="Basic and acidic residues" evidence="1">
    <location>
        <begin position="339"/>
        <end position="354"/>
    </location>
</feature>
<dbReference type="HOGENOM" id="CLU_025378_0_1_11"/>
<sequence length="446" mass="49008">MEISVLIIAALILVAGIVLWRADSSKQAAKKAEAPVGSVAPAPVLVEEEPDPEFEPELDPESELEPELEVAPRFAPEPVQDLEPDQAEDIYFDDSPELDADVENALAELAEVEDYPEEPAQPAQSEQPQAPATAEVAADEEQRGVDKHSFLSSLPGSQRRERRNWAAKHHFDFIKEDAFLTDEWSRGAASTGAVARDVVSGMAEGYETHLVDLAGVPVMAMRRGITSDVVIDARRGEQPADPEREESDDLVEIDTVSGFRLLSNVAGVAQRFVDERIHVGLDSMPEAVTAVWMESDWVLAETIKGSTPSDWEEILRPLALLTDASFTLPPRSTRAQTLDLKHLEPSRLKPEQPEKPAFTPNASEEDLSQPLVIRPEEPLQMPVRGVQESRGVVEPRSLGADDVESIAEGDPERPSDLYGTRVLRDLNGQSSIFQDSTDADEPPKQW</sequence>
<dbReference type="PATRIC" id="fig|92706.3.peg.2913"/>
<keyword evidence="3" id="KW-1185">Reference proteome</keyword>
<dbReference type="CDD" id="cd21904">
    <property type="entry name" value="TtfA-like"/>
    <property type="match status" value="1"/>
</dbReference>
<feature type="compositionally biased region" description="Low complexity" evidence="1">
    <location>
        <begin position="118"/>
        <end position="135"/>
    </location>
</feature>
<evidence type="ECO:0000313" key="3">
    <source>
        <dbReference type="Proteomes" id="UP000034037"/>
    </source>
</evidence>
<evidence type="ECO:0000256" key="1">
    <source>
        <dbReference type="SAM" id="MobiDB-lite"/>
    </source>
</evidence>
<reference evidence="2 3" key="1">
    <citation type="submission" date="2015-04" db="EMBL/GenBank/DDBJ databases">
        <title>Complete Genome Sequence of Brevibacterium flavum ATCC 15168.</title>
        <authorList>
            <person name="Ahn J."/>
            <person name="Park G."/>
            <person name="Jeon W."/>
            <person name="Jang Y."/>
            <person name="Jang M."/>
            <person name="Lee H."/>
            <person name="Lee H."/>
        </authorList>
    </citation>
    <scope>NUCLEOTIDE SEQUENCE [LARGE SCALE GENOMIC DNA]</scope>
    <source>
        <strain evidence="2 3">ATCC 15168</strain>
    </source>
</reference>
<feature type="region of interest" description="Disordered" evidence="1">
    <location>
        <begin position="114"/>
        <end position="159"/>
    </location>
</feature>
<dbReference type="AlphaFoldDB" id="A0A0F6WRP8"/>
<organism evidence="2 3">
    <name type="scientific">[Brevibacterium] flavum</name>
    <dbReference type="NCBI Taxonomy" id="92706"/>
    <lineage>
        <taxon>Bacteria</taxon>
        <taxon>Bacillati</taxon>
        <taxon>Actinomycetota</taxon>
        <taxon>Actinomycetes</taxon>
        <taxon>Mycobacteriales</taxon>
        <taxon>Corynebacteriaceae</taxon>
        <taxon>Corynebacterium</taxon>
    </lineage>
</organism>
<evidence type="ECO:0000313" key="2">
    <source>
        <dbReference type="EMBL" id="AKF28536.1"/>
    </source>
</evidence>
<feature type="region of interest" description="Disordered" evidence="1">
    <location>
        <begin position="332"/>
        <end position="419"/>
    </location>
</feature>
<feature type="compositionally biased region" description="Acidic residues" evidence="1">
    <location>
        <begin position="80"/>
        <end position="91"/>
    </location>
</feature>
<feature type="region of interest" description="Disordered" evidence="1">
    <location>
        <begin position="30"/>
        <end position="91"/>
    </location>
</feature>
<dbReference type="Proteomes" id="UP000034037">
    <property type="component" value="Chromosome"/>
</dbReference>
<gene>
    <name evidence="2" type="ORF">YH66_13900</name>
</gene>